<dbReference type="RefSeq" id="WP_303764126.1">
    <property type="nucleotide sequence ID" value="NZ_JABZGR010000017.1"/>
</dbReference>
<evidence type="ECO:0000313" key="1">
    <source>
        <dbReference type="EMBL" id="MBF0970595.1"/>
    </source>
</evidence>
<dbReference type="EMBL" id="JABZGR010000017">
    <property type="protein sequence ID" value="MBF0970595.1"/>
    <property type="molecule type" value="Genomic_DNA"/>
</dbReference>
<protein>
    <submittedName>
        <fullName evidence="1">DUF2004 domain-containing protein</fullName>
    </submittedName>
</protein>
<dbReference type="AlphaFoldDB" id="A0A929RWJ8"/>
<dbReference type="Proteomes" id="UP000704068">
    <property type="component" value="Unassembled WGS sequence"/>
</dbReference>
<accession>A0A929RWJ8</accession>
<gene>
    <name evidence="1" type="ORF">HXK21_06085</name>
</gene>
<name>A0A929RWJ8_9BACT</name>
<organism evidence="1 2">
    <name type="scientific">Alloprevotella tannerae</name>
    <dbReference type="NCBI Taxonomy" id="76122"/>
    <lineage>
        <taxon>Bacteria</taxon>
        <taxon>Pseudomonadati</taxon>
        <taxon>Bacteroidota</taxon>
        <taxon>Bacteroidia</taxon>
        <taxon>Bacteroidales</taxon>
        <taxon>Prevotellaceae</taxon>
        <taxon>Alloprevotella</taxon>
    </lineage>
</organism>
<reference evidence="1" key="1">
    <citation type="submission" date="2020-04" db="EMBL/GenBank/DDBJ databases">
        <title>Deep metagenomics examines the oral microbiome during advanced dental caries in children, revealing novel taxa and co-occurrences with host molecules.</title>
        <authorList>
            <person name="Baker J.L."/>
            <person name="Morton J.T."/>
            <person name="Dinis M."/>
            <person name="Alvarez R."/>
            <person name="Tran N.C."/>
            <person name="Knight R."/>
            <person name="Edlund A."/>
        </authorList>
    </citation>
    <scope>NUCLEOTIDE SEQUENCE</scope>
    <source>
        <strain evidence="1">JCVI_34_bin.1</strain>
    </source>
</reference>
<evidence type="ECO:0000313" key="2">
    <source>
        <dbReference type="Proteomes" id="UP000704068"/>
    </source>
</evidence>
<comment type="caution">
    <text evidence="1">The sequence shown here is derived from an EMBL/GenBank/DDBJ whole genome shotgun (WGS) entry which is preliminary data.</text>
</comment>
<proteinExistence type="predicted"/>
<sequence length="151" mass="17456">MQTFEHKYFGKVSFDANDDVEEVWEGQVDGINVTLWYDQGADVKEEDLDRFALFLENCKDHIKEATQALIENLKEDRSYMDFHLEECKDANLPDDIAEFVSKMTVTAINLWIDSDEHSITMDFMILPEESDEILCVAFDDKGEVNGVSWES</sequence>